<dbReference type="EMBL" id="AGNK02002646">
    <property type="status" value="NOT_ANNOTATED_CDS"/>
    <property type="molecule type" value="Genomic_DNA"/>
</dbReference>
<reference evidence="2" key="1">
    <citation type="journal article" date="2012" name="Nat. Biotechnol.">
        <title>Reference genome sequence of the model plant Setaria.</title>
        <authorList>
            <person name="Bennetzen J.L."/>
            <person name="Schmutz J."/>
            <person name="Wang H."/>
            <person name="Percifield R."/>
            <person name="Hawkins J."/>
            <person name="Pontaroli A.C."/>
            <person name="Estep M."/>
            <person name="Feng L."/>
            <person name="Vaughn J.N."/>
            <person name="Grimwood J."/>
            <person name="Jenkins J."/>
            <person name="Barry K."/>
            <person name="Lindquist E."/>
            <person name="Hellsten U."/>
            <person name="Deshpande S."/>
            <person name="Wang X."/>
            <person name="Wu X."/>
            <person name="Mitros T."/>
            <person name="Triplett J."/>
            <person name="Yang X."/>
            <person name="Ye C.Y."/>
            <person name="Mauro-Herrera M."/>
            <person name="Wang L."/>
            <person name="Li P."/>
            <person name="Sharma M."/>
            <person name="Sharma R."/>
            <person name="Ronald P.C."/>
            <person name="Panaud O."/>
            <person name="Kellogg E.A."/>
            <person name="Brutnell T.P."/>
            <person name="Doust A.N."/>
            <person name="Tuskan G.A."/>
            <person name="Rokhsar D."/>
            <person name="Devos K.M."/>
        </authorList>
    </citation>
    <scope>NUCLEOTIDE SEQUENCE [LARGE SCALE GENOMIC DNA]</scope>
    <source>
        <strain evidence="2">cv. Yugu1</strain>
    </source>
</reference>
<evidence type="ECO:0000313" key="1">
    <source>
        <dbReference type="EnsemblPlants" id="KQL11701"/>
    </source>
</evidence>
<dbReference type="HOGENOM" id="CLU_2871886_0_0_1"/>
<keyword evidence="2" id="KW-1185">Reference proteome</keyword>
<proteinExistence type="predicted"/>
<dbReference type="PROSITE" id="PS51257">
    <property type="entry name" value="PROKAR_LIPOPROTEIN"/>
    <property type="match status" value="1"/>
</dbReference>
<dbReference type="AlphaFoldDB" id="K3Y0P9"/>
<organism evidence="1 2">
    <name type="scientific">Setaria italica</name>
    <name type="common">Foxtail millet</name>
    <name type="synonym">Panicum italicum</name>
    <dbReference type="NCBI Taxonomy" id="4555"/>
    <lineage>
        <taxon>Eukaryota</taxon>
        <taxon>Viridiplantae</taxon>
        <taxon>Streptophyta</taxon>
        <taxon>Embryophyta</taxon>
        <taxon>Tracheophyta</taxon>
        <taxon>Spermatophyta</taxon>
        <taxon>Magnoliopsida</taxon>
        <taxon>Liliopsida</taxon>
        <taxon>Poales</taxon>
        <taxon>Poaceae</taxon>
        <taxon>PACMAD clade</taxon>
        <taxon>Panicoideae</taxon>
        <taxon>Panicodae</taxon>
        <taxon>Paniceae</taxon>
        <taxon>Cenchrinae</taxon>
        <taxon>Setaria</taxon>
    </lineage>
</organism>
<dbReference type="InParanoid" id="K3Y0P9"/>
<dbReference type="Gramene" id="KQL11701">
    <property type="protein sequence ID" value="KQL11701"/>
    <property type="gene ID" value="SETIT_007760mg"/>
</dbReference>
<protein>
    <submittedName>
        <fullName evidence="1">Uncharacterized protein</fullName>
    </submittedName>
</protein>
<dbReference type="EnsemblPlants" id="KQL11701">
    <property type="protein sequence ID" value="KQL11701"/>
    <property type="gene ID" value="SETIT_007760mg"/>
</dbReference>
<sequence length="64" mass="6896">MKFECFLGDLSIFLSTHNSVHVDNILGPTAAASCRRSEFTLEGVAASSLIISDVLHVTVRSSLM</sequence>
<reference evidence="1" key="2">
    <citation type="submission" date="2018-08" db="UniProtKB">
        <authorList>
            <consortium name="EnsemblPlants"/>
        </authorList>
    </citation>
    <scope>IDENTIFICATION</scope>
    <source>
        <strain evidence="1">Yugu1</strain>
    </source>
</reference>
<evidence type="ECO:0000313" key="2">
    <source>
        <dbReference type="Proteomes" id="UP000004995"/>
    </source>
</evidence>
<name>K3Y0P9_SETIT</name>
<dbReference type="Proteomes" id="UP000004995">
    <property type="component" value="Unassembled WGS sequence"/>
</dbReference>
<accession>K3Y0P9</accession>